<feature type="non-terminal residue" evidence="2">
    <location>
        <position position="1"/>
    </location>
</feature>
<dbReference type="EMBL" id="PKSG01000323">
    <property type="protein sequence ID" value="POR36427.1"/>
    <property type="molecule type" value="Genomic_DNA"/>
</dbReference>
<dbReference type="AlphaFoldDB" id="A0A2S4L205"/>
<proteinExistence type="predicted"/>
<accession>A0A2S4L205</accession>
<evidence type="ECO:0000256" key="1">
    <source>
        <dbReference type="SAM" id="MobiDB-lite"/>
    </source>
</evidence>
<keyword evidence="3" id="KW-1185">Reference proteome</keyword>
<gene>
    <name evidence="2" type="ORF">TPAR_03372</name>
</gene>
<protein>
    <submittedName>
        <fullName evidence="2">Uncharacterized protein</fullName>
    </submittedName>
</protein>
<reference evidence="2 3" key="1">
    <citation type="submission" date="2018-01" db="EMBL/GenBank/DDBJ databases">
        <title>Harnessing the power of phylogenomics to disentangle the directionality and signatures of interkingdom host jumping in the parasitic fungal genus Tolypocladium.</title>
        <authorList>
            <person name="Quandt C.A."/>
            <person name="Patterson W."/>
            <person name="Spatafora J.W."/>
        </authorList>
    </citation>
    <scope>NUCLEOTIDE SEQUENCE [LARGE SCALE GENOMIC DNA]</scope>
    <source>
        <strain evidence="2 3">NRBC 100945</strain>
    </source>
</reference>
<feature type="region of interest" description="Disordered" evidence="1">
    <location>
        <begin position="314"/>
        <end position="338"/>
    </location>
</feature>
<organism evidence="2 3">
    <name type="scientific">Tolypocladium paradoxum</name>
    <dbReference type="NCBI Taxonomy" id="94208"/>
    <lineage>
        <taxon>Eukaryota</taxon>
        <taxon>Fungi</taxon>
        <taxon>Dikarya</taxon>
        <taxon>Ascomycota</taxon>
        <taxon>Pezizomycotina</taxon>
        <taxon>Sordariomycetes</taxon>
        <taxon>Hypocreomycetidae</taxon>
        <taxon>Hypocreales</taxon>
        <taxon>Ophiocordycipitaceae</taxon>
        <taxon>Tolypocladium</taxon>
    </lineage>
</organism>
<evidence type="ECO:0000313" key="3">
    <source>
        <dbReference type="Proteomes" id="UP000237481"/>
    </source>
</evidence>
<comment type="caution">
    <text evidence="2">The sequence shown here is derived from an EMBL/GenBank/DDBJ whole genome shotgun (WGS) entry which is preliminary data.</text>
</comment>
<name>A0A2S4L205_9HYPO</name>
<evidence type="ECO:0000313" key="2">
    <source>
        <dbReference type="EMBL" id="POR36427.1"/>
    </source>
</evidence>
<sequence length="338" mass="36420">AQGPVRAASGRLAARPYLTRGPRPAVQVLFLCNTTAIAGQATTTPNHTKGVRVSLVRVPCLSPVLTLSSVPLASQLQPTGPPHSLRSAIRLYDVGQRAPLRPSRCPSVLGRHPSCTPPTWLSAATIASSTPEAESSRPQLHYEPPPALRAAPQLLAPRLGRPSAQGRPVCSPADLISFVELKPRPKKEHRGTACVASAELTIDERHCVQTTTPSRGFSALPFGGLSRTIPRSVSDRTGVGRRLAGHIVGLERFFCAFSRYDLDKPLRRASRLTASIIRPSSVASQVRPQQRNKLPGSVHRPSLIEDTPQVATRTQLKGEPYRPDGYFAALPASTQPMR</sequence>
<feature type="compositionally biased region" description="Polar residues" evidence="1">
    <location>
        <begin position="126"/>
        <end position="138"/>
    </location>
</feature>
<feature type="region of interest" description="Disordered" evidence="1">
    <location>
        <begin position="126"/>
        <end position="145"/>
    </location>
</feature>
<dbReference type="Proteomes" id="UP000237481">
    <property type="component" value="Unassembled WGS sequence"/>
</dbReference>